<dbReference type="Gene3D" id="2.60.120.620">
    <property type="entry name" value="q2cbj1_9rhob like domain"/>
    <property type="match status" value="1"/>
</dbReference>
<feature type="region of interest" description="Disordered" evidence="1">
    <location>
        <begin position="405"/>
        <end position="425"/>
    </location>
</feature>
<proteinExistence type="predicted"/>
<name>A0A7S3P457_9STRA</name>
<dbReference type="AlphaFoldDB" id="A0A7S3P457"/>
<organism evidence="2">
    <name type="scientific">Amphora coffeiformis</name>
    <dbReference type="NCBI Taxonomy" id="265554"/>
    <lineage>
        <taxon>Eukaryota</taxon>
        <taxon>Sar</taxon>
        <taxon>Stramenopiles</taxon>
        <taxon>Ochrophyta</taxon>
        <taxon>Bacillariophyta</taxon>
        <taxon>Bacillariophyceae</taxon>
        <taxon>Bacillariophycidae</taxon>
        <taxon>Thalassiophysales</taxon>
        <taxon>Catenulaceae</taxon>
        <taxon>Amphora</taxon>
    </lineage>
</organism>
<evidence type="ECO:0000313" key="2">
    <source>
        <dbReference type="EMBL" id="CAE0403774.1"/>
    </source>
</evidence>
<reference evidence="2" key="1">
    <citation type="submission" date="2021-01" db="EMBL/GenBank/DDBJ databases">
        <authorList>
            <person name="Corre E."/>
            <person name="Pelletier E."/>
            <person name="Niang G."/>
            <person name="Scheremetjew M."/>
            <person name="Finn R."/>
            <person name="Kale V."/>
            <person name="Holt S."/>
            <person name="Cochrane G."/>
            <person name="Meng A."/>
            <person name="Brown T."/>
            <person name="Cohen L."/>
        </authorList>
    </citation>
    <scope>NUCLEOTIDE SEQUENCE</scope>
    <source>
        <strain evidence="2">CCMP127</strain>
    </source>
</reference>
<dbReference type="InterPro" id="IPR018655">
    <property type="entry name" value="DUF2086"/>
</dbReference>
<dbReference type="Pfam" id="PF09859">
    <property type="entry name" value="Oxygenase-NA"/>
    <property type="match status" value="1"/>
</dbReference>
<evidence type="ECO:0000256" key="1">
    <source>
        <dbReference type="SAM" id="MobiDB-lite"/>
    </source>
</evidence>
<accession>A0A7S3P457</accession>
<gene>
    <name evidence="2" type="ORF">ACOF00016_LOCUS1963</name>
</gene>
<dbReference type="EMBL" id="HBIM01002244">
    <property type="protein sequence ID" value="CAE0403774.1"/>
    <property type="molecule type" value="Transcribed_RNA"/>
</dbReference>
<protein>
    <recommendedName>
        <fullName evidence="3">Fe2OG dioxygenase domain-containing protein</fullName>
    </recommendedName>
</protein>
<feature type="compositionally biased region" description="Basic and acidic residues" evidence="1">
    <location>
        <begin position="414"/>
        <end position="424"/>
    </location>
</feature>
<sequence>MSESNATTITPPDTPESVEYLKAEADMDSDLLNESSQSICWTTTVPAPKTTNPSSWPPYDPVAQPRSHFPSDSLLAGTEPLIWQALGTTLAPQLQAYSKQVAIRQALRSIRLGWIATNTTPFRIVVGKLYDQALAIVKQKQQQKSLPAFRNKRVKYTTTEQLPSIQIDTTPVPPNSTIQGPLALPTAFTRKQRMAVWHDLETYGACVIRNAVSMHDLAAMTPTTTAKDDTRQGIKIYRLAETMGNGVAGTPPSRYFDLPKPHSACLLELETTLWNLLLEREGGDEMGDNPQFTKGGPEAPSPRKSIFLQYGAGAENWAHQDNNRQKVPIQAVLLTSQPEADFDGGEFYVAKRQQQQEQRDEPKDDGPHVLKFCRHVVSWQNTGDLVLFQAGKDTGWSHGMMPVKEVSSQTDGDSTNHNHGDRSVYARQTIGMLQPV</sequence>
<evidence type="ECO:0008006" key="3">
    <source>
        <dbReference type="Google" id="ProtNLM"/>
    </source>
</evidence>